<reference evidence="1" key="1">
    <citation type="submission" date="2018-02" db="EMBL/GenBank/DDBJ databases">
        <title>Rhizophora mucronata_Transcriptome.</title>
        <authorList>
            <person name="Meera S.P."/>
            <person name="Sreeshan A."/>
            <person name="Augustine A."/>
        </authorList>
    </citation>
    <scope>NUCLEOTIDE SEQUENCE</scope>
    <source>
        <tissue evidence="1">Leaf</tissue>
    </source>
</reference>
<protein>
    <submittedName>
        <fullName evidence="1">Uncharacterized protein</fullName>
    </submittedName>
</protein>
<dbReference type="EMBL" id="GGEC01055231">
    <property type="protein sequence ID" value="MBX35715.1"/>
    <property type="molecule type" value="Transcribed_RNA"/>
</dbReference>
<dbReference type="AlphaFoldDB" id="A0A2P2MZQ7"/>
<proteinExistence type="predicted"/>
<organism evidence="1">
    <name type="scientific">Rhizophora mucronata</name>
    <name type="common">Asiatic mangrove</name>
    <dbReference type="NCBI Taxonomy" id="61149"/>
    <lineage>
        <taxon>Eukaryota</taxon>
        <taxon>Viridiplantae</taxon>
        <taxon>Streptophyta</taxon>
        <taxon>Embryophyta</taxon>
        <taxon>Tracheophyta</taxon>
        <taxon>Spermatophyta</taxon>
        <taxon>Magnoliopsida</taxon>
        <taxon>eudicotyledons</taxon>
        <taxon>Gunneridae</taxon>
        <taxon>Pentapetalae</taxon>
        <taxon>rosids</taxon>
        <taxon>fabids</taxon>
        <taxon>Malpighiales</taxon>
        <taxon>Rhizophoraceae</taxon>
        <taxon>Rhizophora</taxon>
    </lineage>
</organism>
<evidence type="ECO:0000313" key="1">
    <source>
        <dbReference type="EMBL" id="MBX35715.1"/>
    </source>
</evidence>
<sequence>MKCLTFKINSTILQIHLIYNRKMGNCVRN</sequence>
<accession>A0A2P2MZQ7</accession>
<name>A0A2P2MZQ7_RHIMU</name>